<evidence type="ECO:0000313" key="2">
    <source>
        <dbReference type="EMBL" id="SDH67591.1"/>
    </source>
</evidence>
<keyword evidence="1" id="KW-0472">Membrane</keyword>
<name>A0A1G8ECG0_9FLAO</name>
<keyword evidence="1" id="KW-1133">Transmembrane helix</keyword>
<sequence>MLDSLKKRVNQFIIKFPIFIILFTLICSTSGFAQEKEGEDETDTASIIKLWLDDNGDNKLYINVGATCNNYDSKGLFPKRGYPSVISVELENDEHHIFAEFADRHYDREMLMFYDEAIWFSELNEKQAVFIPVFYCTVFHGNTMPLTYVVLYDGKRYLYHFDYQCEPSVLGKCKLPYTNKELSKRLSNLPKALESRFTDYLRKVYTTREDLFPNHITFDLEKYHHTKKPFDLATAYNSSYPYVLLDKVNTYLAGRRYSLALTYLEEFEYLYVRDPNIVDVAGFYVQDRKISGKAEEYKPLVLDNPQELLDKAKVFTEYSLYQEAYLIYKTFIEEIVMLMAEEA</sequence>
<proteinExistence type="predicted"/>
<evidence type="ECO:0000256" key="1">
    <source>
        <dbReference type="SAM" id="Phobius"/>
    </source>
</evidence>
<dbReference type="EMBL" id="FNDQ01000010">
    <property type="protein sequence ID" value="SDH67591.1"/>
    <property type="molecule type" value="Genomic_DNA"/>
</dbReference>
<dbReference type="Proteomes" id="UP000243588">
    <property type="component" value="Unassembled WGS sequence"/>
</dbReference>
<feature type="transmembrane region" description="Helical" evidence="1">
    <location>
        <begin position="12"/>
        <end position="33"/>
    </location>
</feature>
<dbReference type="RefSeq" id="WP_090408133.1">
    <property type="nucleotide sequence ID" value="NZ_FNDQ01000010.1"/>
</dbReference>
<evidence type="ECO:0000313" key="3">
    <source>
        <dbReference type="Proteomes" id="UP000243588"/>
    </source>
</evidence>
<reference evidence="3" key="1">
    <citation type="submission" date="2016-10" db="EMBL/GenBank/DDBJ databases">
        <authorList>
            <person name="Varghese N."/>
            <person name="Submissions S."/>
        </authorList>
    </citation>
    <scope>NUCLEOTIDE SEQUENCE [LARGE SCALE GENOMIC DNA]</scope>
    <source>
        <strain evidence="3">DSM 23313</strain>
    </source>
</reference>
<protein>
    <submittedName>
        <fullName evidence="2">Uncharacterized protein</fullName>
    </submittedName>
</protein>
<keyword evidence="1" id="KW-0812">Transmembrane</keyword>
<organism evidence="2 3">
    <name type="scientific">Myroides phaeus</name>
    <dbReference type="NCBI Taxonomy" id="702745"/>
    <lineage>
        <taxon>Bacteria</taxon>
        <taxon>Pseudomonadati</taxon>
        <taxon>Bacteroidota</taxon>
        <taxon>Flavobacteriia</taxon>
        <taxon>Flavobacteriales</taxon>
        <taxon>Flavobacteriaceae</taxon>
        <taxon>Myroides</taxon>
    </lineage>
</organism>
<keyword evidence="3" id="KW-1185">Reference proteome</keyword>
<accession>A0A1G8ECG0</accession>
<gene>
    <name evidence="2" type="ORF">SAMN05421818_11039</name>
</gene>
<dbReference type="AlphaFoldDB" id="A0A1G8ECG0"/>